<sequence length="50" mass="5625">MFTSLDKKPGEQHTGIGLAVVRKLVRSYGGQIDVTDNQPRGAVFRIRWPK</sequence>
<proteinExistence type="predicted"/>
<dbReference type="STRING" id="415747.SAMN03097708_00764"/>
<evidence type="ECO:0000259" key="3">
    <source>
        <dbReference type="Pfam" id="PF02518"/>
    </source>
</evidence>
<dbReference type="InterPro" id="IPR004358">
    <property type="entry name" value="Sig_transdc_His_kin-like_C"/>
</dbReference>
<feature type="domain" description="Histidine kinase/HSP90-like ATPase" evidence="3">
    <location>
        <begin position="2"/>
        <end position="49"/>
    </location>
</feature>
<dbReference type="OrthoDB" id="9770715at2"/>
<evidence type="ECO:0000313" key="4">
    <source>
        <dbReference type="EMBL" id="SCZ52537.1"/>
    </source>
</evidence>
<dbReference type="Gene3D" id="3.30.565.10">
    <property type="entry name" value="Histidine kinase-like ATPase, C-terminal domain"/>
    <property type="match status" value="1"/>
</dbReference>
<dbReference type="Proteomes" id="UP000199648">
    <property type="component" value="Unassembled WGS sequence"/>
</dbReference>
<dbReference type="Pfam" id="PF02518">
    <property type="entry name" value="HATPase_c"/>
    <property type="match status" value="1"/>
</dbReference>
<dbReference type="SUPFAM" id="SSF55874">
    <property type="entry name" value="ATPase domain of HSP90 chaperone/DNA topoisomerase II/histidine kinase"/>
    <property type="match status" value="1"/>
</dbReference>
<dbReference type="InterPro" id="IPR003594">
    <property type="entry name" value="HATPase_dom"/>
</dbReference>
<dbReference type="InterPro" id="IPR036890">
    <property type="entry name" value="HATPase_C_sf"/>
</dbReference>
<dbReference type="EC" id="2.7.13.3" evidence="2"/>
<evidence type="ECO:0000256" key="1">
    <source>
        <dbReference type="ARBA" id="ARBA00000085"/>
    </source>
</evidence>
<accession>A0A1G5PSS9</accession>
<dbReference type="GO" id="GO:0004673">
    <property type="term" value="F:protein histidine kinase activity"/>
    <property type="evidence" value="ECO:0007669"/>
    <property type="project" value="UniProtKB-EC"/>
</dbReference>
<comment type="catalytic activity">
    <reaction evidence="1">
        <text>ATP + protein L-histidine = ADP + protein N-phospho-L-histidine.</text>
        <dbReference type="EC" id="2.7.13.3"/>
    </reaction>
</comment>
<keyword evidence="4" id="KW-0808">Transferase</keyword>
<dbReference type="AlphaFoldDB" id="A0A1G5PSS9"/>
<dbReference type="PRINTS" id="PR00344">
    <property type="entry name" value="BCTRLSENSOR"/>
</dbReference>
<protein>
    <recommendedName>
        <fullName evidence="2">histidine kinase</fullName>
        <ecNumber evidence="2">2.7.13.3</ecNumber>
    </recommendedName>
</protein>
<reference evidence="4 5" key="1">
    <citation type="submission" date="2016-10" db="EMBL/GenBank/DDBJ databases">
        <authorList>
            <person name="de Groot N.N."/>
        </authorList>
    </citation>
    <scope>NUCLEOTIDE SEQUENCE [LARGE SCALE GENOMIC DNA]</scope>
    <source>
        <strain evidence="4 5">HLD2</strain>
    </source>
</reference>
<evidence type="ECO:0000313" key="5">
    <source>
        <dbReference type="Proteomes" id="UP000199648"/>
    </source>
</evidence>
<name>A0A1G5PSS9_9GAMM</name>
<keyword evidence="4" id="KW-0418">Kinase</keyword>
<organism evidence="4 5">
    <name type="scientific">Thiohalomonas denitrificans</name>
    <dbReference type="NCBI Taxonomy" id="415747"/>
    <lineage>
        <taxon>Bacteria</taxon>
        <taxon>Pseudomonadati</taxon>
        <taxon>Pseudomonadota</taxon>
        <taxon>Gammaproteobacteria</taxon>
        <taxon>Thiohalomonadales</taxon>
        <taxon>Thiohalomonadaceae</taxon>
        <taxon>Thiohalomonas</taxon>
    </lineage>
</organism>
<dbReference type="EMBL" id="FMWD01000002">
    <property type="protein sequence ID" value="SCZ52537.1"/>
    <property type="molecule type" value="Genomic_DNA"/>
</dbReference>
<evidence type="ECO:0000256" key="2">
    <source>
        <dbReference type="ARBA" id="ARBA00012438"/>
    </source>
</evidence>
<gene>
    <name evidence="4" type="ORF">SAMN03097708_00764</name>
</gene>
<keyword evidence="5" id="KW-1185">Reference proteome</keyword>